<evidence type="ECO:0000256" key="1">
    <source>
        <dbReference type="SAM" id="MobiDB-lite"/>
    </source>
</evidence>
<keyword evidence="2" id="KW-0067">ATP-binding</keyword>
<feature type="region of interest" description="Disordered" evidence="1">
    <location>
        <begin position="1"/>
        <end position="32"/>
    </location>
</feature>
<dbReference type="HOGENOM" id="CLU_3092443_0_0_4"/>
<dbReference type="GO" id="GO:0005524">
    <property type="term" value="F:ATP binding"/>
    <property type="evidence" value="ECO:0007669"/>
    <property type="project" value="UniProtKB-KW"/>
</dbReference>
<feature type="non-terminal residue" evidence="2">
    <location>
        <position position="1"/>
    </location>
</feature>
<sequence>PQNPQDPQNPQNNEGKSKAALNEVSHGLSQNSTTQLKQFFEQRNVDVEVLKQ</sequence>
<organism evidence="2">
    <name type="scientific">Taylorella asinigenitalis 14/45</name>
    <dbReference type="NCBI Taxonomy" id="1091495"/>
    <lineage>
        <taxon>Bacteria</taxon>
        <taxon>Pseudomonadati</taxon>
        <taxon>Pseudomonadota</taxon>
        <taxon>Betaproteobacteria</taxon>
        <taxon>Burkholderiales</taxon>
        <taxon>Alcaligenaceae</taxon>
        <taxon>Taylorella</taxon>
    </lineage>
</organism>
<keyword evidence="2" id="KW-0547">Nucleotide-binding</keyword>
<feature type="compositionally biased region" description="Low complexity" evidence="1">
    <location>
        <begin position="1"/>
        <end position="13"/>
    </location>
</feature>
<protein>
    <submittedName>
        <fullName evidence="2">ABC transporter ATP-binding protein</fullName>
    </submittedName>
</protein>
<gene>
    <name evidence="2" type="ORF">KUM_1127</name>
</gene>
<reference evidence="2" key="1">
    <citation type="journal article" date="2012" name="Vet. Microbiol.">
        <title>Comparative genomic analyses of the Taylorellae.</title>
        <authorList>
            <person name="Hauser H."/>
            <person name="Richter D.C."/>
            <person name="van Tonder A."/>
            <person name="Clark L."/>
            <person name="Preston A."/>
        </authorList>
    </citation>
    <scope>NUCLEOTIDE SEQUENCE</scope>
    <source>
        <strain evidence="2">14/45</strain>
    </source>
</reference>
<evidence type="ECO:0000313" key="2">
    <source>
        <dbReference type="EMBL" id="CCG19910.1"/>
    </source>
</evidence>
<name>I7JN29_9BURK</name>
<dbReference type="BioCyc" id="TASI1091495:G13GE-1120-MONOMER"/>
<dbReference type="KEGG" id="tat:KUM_1127"/>
<dbReference type="AlphaFoldDB" id="I7JN29"/>
<dbReference type="EMBL" id="HE681424">
    <property type="protein sequence ID" value="CCG19910.1"/>
    <property type="molecule type" value="Genomic_DNA"/>
</dbReference>
<proteinExistence type="predicted"/>
<accession>I7JN29</accession>